<dbReference type="InterPro" id="IPR036869">
    <property type="entry name" value="J_dom_sf"/>
</dbReference>
<organism evidence="3 4">
    <name type="scientific">Emiliania huxleyi (strain CCMP1516)</name>
    <dbReference type="NCBI Taxonomy" id="280463"/>
    <lineage>
        <taxon>Eukaryota</taxon>
        <taxon>Haptista</taxon>
        <taxon>Haptophyta</taxon>
        <taxon>Prymnesiophyceae</taxon>
        <taxon>Isochrysidales</taxon>
        <taxon>Noelaerhabdaceae</taxon>
        <taxon>Emiliania</taxon>
    </lineage>
</organism>
<reference evidence="4" key="1">
    <citation type="journal article" date="2013" name="Nature">
        <title>Pan genome of the phytoplankton Emiliania underpins its global distribution.</title>
        <authorList>
            <person name="Read B.A."/>
            <person name="Kegel J."/>
            <person name="Klute M.J."/>
            <person name="Kuo A."/>
            <person name="Lefebvre S.C."/>
            <person name="Maumus F."/>
            <person name="Mayer C."/>
            <person name="Miller J."/>
            <person name="Monier A."/>
            <person name="Salamov A."/>
            <person name="Young J."/>
            <person name="Aguilar M."/>
            <person name="Claverie J.M."/>
            <person name="Frickenhaus S."/>
            <person name="Gonzalez K."/>
            <person name="Herman E.K."/>
            <person name="Lin Y.C."/>
            <person name="Napier J."/>
            <person name="Ogata H."/>
            <person name="Sarno A.F."/>
            <person name="Shmutz J."/>
            <person name="Schroeder D."/>
            <person name="de Vargas C."/>
            <person name="Verret F."/>
            <person name="von Dassow P."/>
            <person name="Valentin K."/>
            <person name="Van de Peer Y."/>
            <person name="Wheeler G."/>
            <person name="Dacks J.B."/>
            <person name="Delwiche C.F."/>
            <person name="Dyhrman S.T."/>
            <person name="Glockner G."/>
            <person name="John U."/>
            <person name="Richards T."/>
            <person name="Worden A.Z."/>
            <person name="Zhang X."/>
            <person name="Grigoriev I.V."/>
            <person name="Allen A.E."/>
            <person name="Bidle K."/>
            <person name="Borodovsky M."/>
            <person name="Bowler C."/>
            <person name="Brownlee C."/>
            <person name="Cock J.M."/>
            <person name="Elias M."/>
            <person name="Gladyshev V.N."/>
            <person name="Groth M."/>
            <person name="Guda C."/>
            <person name="Hadaegh A."/>
            <person name="Iglesias-Rodriguez M.D."/>
            <person name="Jenkins J."/>
            <person name="Jones B.M."/>
            <person name="Lawson T."/>
            <person name="Leese F."/>
            <person name="Lindquist E."/>
            <person name="Lobanov A."/>
            <person name="Lomsadze A."/>
            <person name="Malik S.B."/>
            <person name="Marsh M.E."/>
            <person name="Mackinder L."/>
            <person name="Mock T."/>
            <person name="Mueller-Roeber B."/>
            <person name="Pagarete A."/>
            <person name="Parker M."/>
            <person name="Probert I."/>
            <person name="Quesneville H."/>
            <person name="Raines C."/>
            <person name="Rensing S.A."/>
            <person name="Riano-Pachon D.M."/>
            <person name="Richier S."/>
            <person name="Rokitta S."/>
            <person name="Shiraiwa Y."/>
            <person name="Soanes D.M."/>
            <person name="van der Giezen M."/>
            <person name="Wahlund T.M."/>
            <person name="Williams B."/>
            <person name="Wilson W."/>
            <person name="Wolfe G."/>
            <person name="Wurch L.L."/>
        </authorList>
    </citation>
    <scope>NUCLEOTIDE SEQUENCE</scope>
</reference>
<dbReference type="Gene3D" id="1.10.287.110">
    <property type="entry name" value="DnaJ domain"/>
    <property type="match status" value="1"/>
</dbReference>
<dbReference type="AlphaFoldDB" id="A0A0D3I263"/>
<dbReference type="PRINTS" id="PR00625">
    <property type="entry name" value="JDOMAIN"/>
</dbReference>
<name>A0A0D3I263_EMIH1</name>
<accession>A0A0D3I263</accession>
<proteinExistence type="predicted"/>
<dbReference type="InterPro" id="IPR001623">
    <property type="entry name" value="DnaJ_domain"/>
</dbReference>
<dbReference type="HOGENOM" id="CLU_1630131_0_0_1"/>
<protein>
    <recommendedName>
        <fullName evidence="2">J domain-containing protein</fullName>
    </recommendedName>
</protein>
<dbReference type="EnsemblProtists" id="EOD05348">
    <property type="protein sequence ID" value="EOD05348"/>
    <property type="gene ID" value="EMIHUDRAFT_199016"/>
</dbReference>
<dbReference type="Pfam" id="PF00226">
    <property type="entry name" value="DnaJ"/>
    <property type="match status" value="1"/>
</dbReference>
<reference evidence="3" key="2">
    <citation type="submission" date="2024-10" db="UniProtKB">
        <authorList>
            <consortium name="EnsemblProtists"/>
        </authorList>
    </citation>
    <scope>IDENTIFICATION</scope>
</reference>
<evidence type="ECO:0000256" key="1">
    <source>
        <dbReference type="SAM" id="MobiDB-lite"/>
    </source>
</evidence>
<dbReference type="RefSeq" id="XP_005757777.1">
    <property type="nucleotide sequence ID" value="XM_005757720.1"/>
</dbReference>
<keyword evidence="4" id="KW-1185">Reference proteome</keyword>
<feature type="domain" description="J" evidence="2">
    <location>
        <begin position="84"/>
        <end position="152"/>
    </location>
</feature>
<feature type="region of interest" description="Disordered" evidence="1">
    <location>
        <begin position="46"/>
        <end position="73"/>
    </location>
</feature>
<evidence type="ECO:0000313" key="4">
    <source>
        <dbReference type="Proteomes" id="UP000013827"/>
    </source>
</evidence>
<sequence>MDLLHDGCSEAALTHVHDPLASPEPGLCHPTSAAADRPWRISASVSGAAQHGGGNGGAAALHGGGGPDREREREAARILNPAATAYEVLGVPPNATHEQIAAQHRELQKRAGIRTNTETATSGQRRSFYQKIEQAWDTLQEPSRRAKYDQAAPSGCEPGRIRW</sequence>
<evidence type="ECO:0000259" key="2">
    <source>
        <dbReference type="PROSITE" id="PS50076"/>
    </source>
</evidence>
<evidence type="ECO:0000313" key="3">
    <source>
        <dbReference type="EnsemblProtists" id="EOD05348"/>
    </source>
</evidence>
<dbReference type="PROSITE" id="PS50076">
    <property type="entry name" value="DNAJ_2"/>
    <property type="match status" value="1"/>
</dbReference>
<dbReference type="KEGG" id="ehx:EMIHUDRAFT_199016"/>
<dbReference type="PaxDb" id="2903-EOD05348"/>
<feature type="compositionally biased region" description="Gly residues" evidence="1">
    <location>
        <begin position="50"/>
        <end position="66"/>
    </location>
</feature>
<dbReference type="CDD" id="cd06257">
    <property type="entry name" value="DnaJ"/>
    <property type="match status" value="1"/>
</dbReference>
<dbReference type="Proteomes" id="UP000013827">
    <property type="component" value="Unassembled WGS sequence"/>
</dbReference>
<dbReference type="SUPFAM" id="SSF46565">
    <property type="entry name" value="Chaperone J-domain"/>
    <property type="match status" value="1"/>
</dbReference>
<feature type="region of interest" description="Disordered" evidence="1">
    <location>
        <begin position="143"/>
        <end position="163"/>
    </location>
</feature>
<dbReference type="GeneID" id="17251428"/>